<dbReference type="AlphaFoldDB" id="A0AAV4NRY5"/>
<proteinExistence type="predicted"/>
<evidence type="ECO:0000313" key="1">
    <source>
        <dbReference type="EMBL" id="GIX86441.1"/>
    </source>
</evidence>
<accession>A0AAV4NRY5</accession>
<reference evidence="1 2" key="1">
    <citation type="submission" date="2021-06" db="EMBL/GenBank/DDBJ databases">
        <title>Caerostris extrusa draft genome.</title>
        <authorList>
            <person name="Kono N."/>
            <person name="Arakawa K."/>
        </authorList>
    </citation>
    <scope>NUCLEOTIDE SEQUENCE [LARGE SCALE GENOMIC DNA]</scope>
</reference>
<comment type="caution">
    <text evidence="1">The sequence shown here is derived from an EMBL/GenBank/DDBJ whole genome shotgun (WGS) entry which is preliminary data.</text>
</comment>
<gene>
    <name evidence="1" type="ORF">CEXT_370521</name>
</gene>
<evidence type="ECO:0000313" key="2">
    <source>
        <dbReference type="Proteomes" id="UP001054945"/>
    </source>
</evidence>
<keyword evidence="2" id="KW-1185">Reference proteome</keyword>
<sequence length="157" mass="18766">MLTRYYKTIFIQHRNQNRYLKKSFVSLNSRIFFDIYNKESHPLLNSYKFCIVLFRKFTSYFSNRYLEIDDSFSLKFLAPSPLRRLTSNLIQKQQSSQSGGGKRERAQHSIQLNFVSQCKQTSEAHQLSQRLTCAMEKVHFHLGYFRTINYPFHMKGE</sequence>
<dbReference type="Proteomes" id="UP001054945">
    <property type="component" value="Unassembled WGS sequence"/>
</dbReference>
<protein>
    <submittedName>
        <fullName evidence="1">Uncharacterized protein</fullName>
    </submittedName>
</protein>
<dbReference type="EMBL" id="BPLR01021143">
    <property type="protein sequence ID" value="GIX86441.1"/>
    <property type="molecule type" value="Genomic_DNA"/>
</dbReference>
<name>A0AAV4NRY5_CAEEX</name>
<organism evidence="1 2">
    <name type="scientific">Caerostris extrusa</name>
    <name type="common">Bark spider</name>
    <name type="synonym">Caerostris bankana</name>
    <dbReference type="NCBI Taxonomy" id="172846"/>
    <lineage>
        <taxon>Eukaryota</taxon>
        <taxon>Metazoa</taxon>
        <taxon>Ecdysozoa</taxon>
        <taxon>Arthropoda</taxon>
        <taxon>Chelicerata</taxon>
        <taxon>Arachnida</taxon>
        <taxon>Araneae</taxon>
        <taxon>Araneomorphae</taxon>
        <taxon>Entelegynae</taxon>
        <taxon>Araneoidea</taxon>
        <taxon>Araneidae</taxon>
        <taxon>Caerostris</taxon>
    </lineage>
</organism>